<name>A0A814PRC0_9BILA</name>
<protein>
    <submittedName>
        <fullName evidence="1">Uncharacterized protein</fullName>
    </submittedName>
</protein>
<sequence>MKVARDLRFLPCYSPSSLVCLCSKSATIMFSTLFVIACVALASVNGGGYEREKPREYYGDRCETDQCRAKFAGVYYLTLTRDDNATLHEIATLRPDGTFTGVNSDEDINLYSDNPEDLGYTDLNGVWRCAGKPGQITISALDFSFPNLRLPCTRVLERTTYTLEINKECTQVSGGLTYSGYQLESTSSANQKRQVVLYGPYSWTVQWYKVFDLCEKKNGKHYPLGRCAFGIDTDLQNNPNNIYFKKIEELFAVPIGSDSLSRLAKLMPEIGGIIGKLSLVNAAARALINMYILPLISNKRLYERPVGMHQTDSSVTERFATEHVRSPNGS</sequence>
<evidence type="ECO:0000313" key="1">
    <source>
        <dbReference type="EMBL" id="CAF1109651.1"/>
    </source>
</evidence>
<dbReference type="Proteomes" id="UP000663829">
    <property type="component" value="Unassembled WGS sequence"/>
</dbReference>
<proteinExistence type="predicted"/>
<dbReference type="AlphaFoldDB" id="A0A814PRC0"/>
<dbReference type="EMBL" id="CAJOBC010005731">
    <property type="protein sequence ID" value="CAF3874148.1"/>
    <property type="molecule type" value="Genomic_DNA"/>
</dbReference>
<dbReference type="EMBL" id="CAJNOQ010005731">
    <property type="protein sequence ID" value="CAF1109651.1"/>
    <property type="molecule type" value="Genomic_DNA"/>
</dbReference>
<comment type="caution">
    <text evidence="1">The sequence shown here is derived from an EMBL/GenBank/DDBJ whole genome shotgun (WGS) entry which is preliminary data.</text>
</comment>
<reference evidence="1" key="1">
    <citation type="submission" date="2021-02" db="EMBL/GenBank/DDBJ databases">
        <authorList>
            <person name="Nowell W R."/>
        </authorList>
    </citation>
    <scope>NUCLEOTIDE SEQUENCE</scope>
</reference>
<dbReference type="Proteomes" id="UP000681722">
    <property type="component" value="Unassembled WGS sequence"/>
</dbReference>
<evidence type="ECO:0000313" key="2">
    <source>
        <dbReference type="EMBL" id="CAF3874148.1"/>
    </source>
</evidence>
<keyword evidence="3" id="KW-1185">Reference proteome</keyword>
<organism evidence="1 3">
    <name type="scientific">Didymodactylos carnosus</name>
    <dbReference type="NCBI Taxonomy" id="1234261"/>
    <lineage>
        <taxon>Eukaryota</taxon>
        <taxon>Metazoa</taxon>
        <taxon>Spiralia</taxon>
        <taxon>Gnathifera</taxon>
        <taxon>Rotifera</taxon>
        <taxon>Eurotatoria</taxon>
        <taxon>Bdelloidea</taxon>
        <taxon>Philodinida</taxon>
        <taxon>Philodinidae</taxon>
        <taxon>Didymodactylos</taxon>
    </lineage>
</organism>
<accession>A0A814PRC0</accession>
<gene>
    <name evidence="1" type="ORF">GPM918_LOCUS19169</name>
    <name evidence="2" type="ORF">SRO942_LOCUS19166</name>
</gene>
<evidence type="ECO:0000313" key="3">
    <source>
        <dbReference type="Proteomes" id="UP000663829"/>
    </source>
</evidence>